<evidence type="ECO:0000313" key="3">
    <source>
        <dbReference type="Proteomes" id="UP000557271"/>
    </source>
</evidence>
<evidence type="ECO:0000313" key="2">
    <source>
        <dbReference type="EMBL" id="NWY51786.1"/>
    </source>
</evidence>
<protein>
    <submittedName>
        <fullName evidence="2">CCD81 protein</fullName>
    </submittedName>
</protein>
<feature type="domain" description="CCDC81 HU" evidence="1">
    <location>
        <begin position="10"/>
        <end position="83"/>
    </location>
</feature>
<proteinExistence type="predicted"/>
<dbReference type="OrthoDB" id="125906at2759"/>
<comment type="caution">
    <text evidence="2">The sequence shown here is derived from an EMBL/GenBank/DDBJ whole genome shotgun (WGS) entry which is preliminary data.</text>
</comment>
<dbReference type="PANTHER" id="PTHR14362:SF2">
    <property type="entry name" value="COILED-COIL DOMAIN-CONTAINING PROTEIN 81"/>
    <property type="match status" value="1"/>
</dbReference>
<dbReference type="Proteomes" id="UP000557271">
    <property type="component" value="Unassembled WGS sequence"/>
</dbReference>
<dbReference type="Pfam" id="PF18289">
    <property type="entry name" value="HU-CCDC81_euk_2"/>
    <property type="match status" value="1"/>
</dbReference>
<gene>
    <name evidence="2" type="primary">Ccdc81_3</name>
    <name evidence="2" type="ORF">CHIMIN_R14717</name>
</gene>
<name>A0A7K7F3Y4_CHIMN</name>
<dbReference type="InterPro" id="IPR026295">
    <property type="entry name" value="CCD81"/>
</dbReference>
<reference evidence="2 3" key="1">
    <citation type="submission" date="2019-09" db="EMBL/GenBank/DDBJ databases">
        <title>Bird 10,000 Genomes (B10K) Project - Family phase.</title>
        <authorList>
            <person name="Zhang G."/>
        </authorList>
    </citation>
    <scope>NUCLEOTIDE SEQUENCE [LARGE SCALE GENOMIC DNA]</scope>
    <source>
        <strain evidence="2">B10K-UC-030-51</strain>
    </source>
</reference>
<feature type="non-terminal residue" evidence="2">
    <location>
        <position position="120"/>
    </location>
</feature>
<organism evidence="2 3">
    <name type="scientific">Chionis minor</name>
    <name type="common">Black-faced sheathbill</name>
    <dbReference type="NCBI Taxonomy" id="227182"/>
    <lineage>
        <taxon>Eukaryota</taxon>
        <taxon>Metazoa</taxon>
        <taxon>Chordata</taxon>
        <taxon>Craniata</taxon>
        <taxon>Vertebrata</taxon>
        <taxon>Euteleostomi</taxon>
        <taxon>Archelosauria</taxon>
        <taxon>Archosauria</taxon>
        <taxon>Dinosauria</taxon>
        <taxon>Saurischia</taxon>
        <taxon>Theropoda</taxon>
        <taxon>Coelurosauria</taxon>
        <taxon>Aves</taxon>
        <taxon>Neognathae</taxon>
        <taxon>Neoaves</taxon>
        <taxon>Charadriiformes</taxon>
        <taxon>Chionididae</taxon>
        <taxon>Chionis</taxon>
    </lineage>
</organism>
<dbReference type="EMBL" id="VZSF01002076">
    <property type="protein sequence ID" value="NWY51786.1"/>
    <property type="molecule type" value="Genomic_DNA"/>
</dbReference>
<dbReference type="PANTHER" id="PTHR14362">
    <property type="entry name" value="COILED-COIL DOMAIN-CONTAINING PROTEIN 81"/>
    <property type="match status" value="1"/>
</dbReference>
<sequence length="120" mass="12984">LSCGFPGNKEVEPLKYAKVAMATSVSRKKVEGCIQGTTSLLSQCLTKGENIALVLRDVGVLLIEGMRVEMKFFYNFLEAVSGKKNLEIAGCKVPELLDMVVSQVAPVASLTYSGRVIIFP</sequence>
<feature type="non-terminal residue" evidence="2">
    <location>
        <position position="1"/>
    </location>
</feature>
<keyword evidence="3" id="KW-1185">Reference proteome</keyword>
<dbReference type="GO" id="GO:0005815">
    <property type="term" value="C:microtubule organizing center"/>
    <property type="evidence" value="ECO:0007669"/>
    <property type="project" value="TreeGrafter"/>
</dbReference>
<dbReference type="AlphaFoldDB" id="A0A7K7F3Y4"/>
<dbReference type="InterPro" id="IPR040673">
    <property type="entry name" value="CCDC81_HU_dom_2"/>
</dbReference>
<evidence type="ECO:0000259" key="1">
    <source>
        <dbReference type="Pfam" id="PF18289"/>
    </source>
</evidence>
<accession>A0A7K7F3Y4</accession>